<dbReference type="InterPro" id="IPR035647">
    <property type="entry name" value="EFG_III/V"/>
</dbReference>
<dbReference type="Gene3D" id="3.30.230.30">
    <property type="entry name" value="Impact, N-terminal domain"/>
    <property type="match status" value="1"/>
</dbReference>
<feature type="domain" description="UPF0029" evidence="3">
    <location>
        <begin position="131"/>
        <end position="183"/>
    </location>
</feature>
<evidence type="ECO:0000313" key="4">
    <source>
        <dbReference type="EMBL" id="TCV91137.1"/>
    </source>
</evidence>
<dbReference type="Pfam" id="PF09186">
    <property type="entry name" value="DUF1949"/>
    <property type="match status" value="1"/>
</dbReference>
<dbReference type="GO" id="GO:0006446">
    <property type="term" value="P:regulation of translational initiation"/>
    <property type="evidence" value="ECO:0007669"/>
    <property type="project" value="TreeGrafter"/>
</dbReference>
<evidence type="ECO:0000259" key="3">
    <source>
        <dbReference type="Pfam" id="PF09186"/>
    </source>
</evidence>
<comment type="similarity">
    <text evidence="1">Belongs to the IMPACT family.</text>
</comment>
<dbReference type="InterPro" id="IPR001498">
    <property type="entry name" value="Impact_N"/>
</dbReference>
<keyword evidence="5" id="KW-1185">Reference proteome</keyword>
<dbReference type="Pfam" id="PF01205">
    <property type="entry name" value="Impact_N"/>
    <property type="match status" value="1"/>
</dbReference>
<dbReference type="NCBIfam" id="TIGR00257">
    <property type="entry name" value="IMPACT_YIGZ"/>
    <property type="match status" value="1"/>
</dbReference>
<dbReference type="RefSeq" id="WP_066445129.1">
    <property type="nucleotide sequence ID" value="NZ_JANKBF010000005.1"/>
</dbReference>
<organism evidence="4 5">
    <name type="scientific">Longibaculum muris</name>
    <dbReference type="NCBI Taxonomy" id="1796628"/>
    <lineage>
        <taxon>Bacteria</taxon>
        <taxon>Bacillati</taxon>
        <taxon>Bacillota</taxon>
        <taxon>Erysipelotrichia</taxon>
        <taxon>Erysipelotrichales</taxon>
        <taxon>Coprobacillaceae</taxon>
        <taxon>Longibaculum</taxon>
    </lineage>
</organism>
<dbReference type="InterPro" id="IPR020568">
    <property type="entry name" value="Ribosomal_Su5_D2-typ_SF"/>
</dbReference>
<dbReference type="GeneID" id="98916790"/>
<dbReference type="GO" id="GO:0005737">
    <property type="term" value="C:cytoplasm"/>
    <property type="evidence" value="ECO:0007669"/>
    <property type="project" value="TreeGrafter"/>
</dbReference>
<reference evidence="4 5" key="1">
    <citation type="submission" date="2019-03" db="EMBL/GenBank/DDBJ databases">
        <title>Genomic Encyclopedia of Type Strains, Phase IV (KMG-IV): sequencing the most valuable type-strain genomes for metagenomic binning, comparative biology and taxonomic classification.</title>
        <authorList>
            <person name="Goeker M."/>
        </authorList>
    </citation>
    <scope>NUCLEOTIDE SEQUENCE [LARGE SCALE GENOMIC DNA]</scope>
    <source>
        <strain evidence="4 5">DSM 29487</strain>
    </source>
</reference>
<dbReference type="InterPro" id="IPR023582">
    <property type="entry name" value="Impact"/>
</dbReference>
<sequence length="198" mass="22731">MISVKEYTNHTIIIKKSEFICHLIPCSHIEQAKKLISDYSDETATHNCVAYIIGPHERAFDDGEPSGTAGLPMLNVLKMQGLTNIIAIVTRHFGGIKLGAGGLTRAYTQSVAEALKEAEIVEKELVDLYQITIDYSYTRKFEHLLKQFNIKCIHQEYNEQVTYHCYLRDLQFLEQIQDLTNNQFHYERIGSDYLAKEN</sequence>
<dbReference type="PANTHER" id="PTHR16301">
    <property type="entry name" value="IMPACT-RELATED"/>
    <property type="match status" value="1"/>
</dbReference>
<feature type="domain" description="Impact N-terminal" evidence="2">
    <location>
        <begin position="15"/>
        <end position="115"/>
    </location>
</feature>
<dbReference type="PANTHER" id="PTHR16301:SF20">
    <property type="entry name" value="IMPACT FAMILY MEMBER YIGZ"/>
    <property type="match status" value="1"/>
</dbReference>
<evidence type="ECO:0000256" key="1">
    <source>
        <dbReference type="ARBA" id="ARBA00007665"/>
    </source>
</evidence>
<gene>
    <name evidence="4" type="ORF">EDD60_13521</name>
</gene>
<name>A0A4R3YG03_9FIRM</name>
<dbReference type="InterPro" id="IPR015269">
    <property type="entry name" value="UPF0029_Impact_C"/>
</dbReference>
<evidence type="ECO:0000313" key="5">
    <source>
        <dbReference type="Proteomes" id="UP000295515"/>
    </source>
</evidence>
<proteinExistence type="inferred from homology"/>
<dbReference type="Proteomes" id="UP000295515">
    <property type="component" value="Unassembled WGS sequence"/>
</dbReference>
<dbReference type="InterPro" id="IPR015796">
    <property type="entry name" value="Impact_YigZ-like"/>
</dbReference>
<dbReference type="SUPFAM" id="SSF54211">
    <property type="entry name" value="Ribosomal protein S5 domain 2-like"/>
    <property type="match status" value="1"/>
</dbReference>
<protein>
    <submittedName>
        <fullName evidence="4">Putative YigZ family protein</fullName>
    </submittedName>
</protein>
<accession>A0A4R3YG03</accession>
<dbReference type="SUPFAM" id="SSF54980">
    <property type="entry name" value="EF-G C-terminal domain-like"/>
    <property type="match status" value="1"/>
</dbReference>
<dbReference type="Gene3D" id="3.30.70.240">
    <property type="match status" value="1"/>
</dbReference>
<comment type="caution">
    <text evidence="4">The sequence shown here is derived from an EMBL/GenBank/DDBJ whole genome shotgun (WGS) entry which is preliminary data.</text>
</comment>
<dbReference type="InterPro" id="IPR036956">
    <property type="entry name" value="Impact_N_sf"/>
</dbReference>
<evidence type="ECO:0000259" key="2">
    <source>
        <dbReference type="Pfam" id="PF01205"/>
    </source>
</evidence>
<dbReference type="EMBL" id="SMCQ01000035">
    <property type="protein sequence ID" value="TCV91137.1"/>
    <property type="molecule type" value="Genomic_DNA"/>
</dbReference>
<dbReference type="AlphaFoldDB" id="A0A4R3YG03"/>